<keyword evidence="8" id="KW-1185">Reference proteome</keyword>
<gene>
    <name evidence="7" type="ORF">KIL84_023206</name>
</gene>
<protein>
    <submittedName>
        <fullName evidence="7">Uncharacterized protein</fullName>
    </submittedName>
</protein>
<comment type="similarity">
    <text evidence="2">Belongs to the L6 tetraspanin family.</text>
</comment>
<name>A0A9D3WR48_9SAUR</name>
<dbReference type="AlphaFoldDB" id="A0A9D3WR48"/>
<evidence type="ECO:0000313" key="8">
    <source>
        <dbReference type="Proteomes" id="UP000827986"/>
    </source>
</evidence>
<dbReference type="PANTHER" id="PTHR14198">
    <property type="entry name" value="TRANSMEMBRANE 4 L6 FAMILY MEMBER 1-RELATED"/>
    <property type="match status" value="1"/>
</dbReference>
<dbReference type="GO" id="GO:0016020">
    <property type="term" value="C:membrane"/>
    <property type="evidence" value="ECO:0007669"/>
    <property type="project" value="UniProtKB-SubCell"/>
</dbReference>
<keyword evidence="5 6" id="KW-0472">Membrane</keyword>
<evidence type="ECO:0000256" key="1">
    <source>
        <dbReference type="ARBA" id="ARBA00004141"/>
    </source>
</evidence>
<feature type="transmembrane region" description="Helical" evidence="6">
    <location>
        <begin position="12"/>
        <end position="33"/>
    </location>
</feature>
<keyword evidence="3 6" id="KW-0812">Transmembrane</keyword>
<feature type="transmembrane region" description="Helical" evidence="6">
    <location>
        <begin position="53"/>
        <end position="72"/>
    </location>
</feature>
<reference evidence="7" key="1">
    <citation type="submission" date="2021-09" db="EMBL/GenBank/DDBJ databases">
        <title>The genome of Mauremys mutica provides insights into the evolution of semi-aquatic lifestyle.</title>
        <authorList>
            <person name="Gong S."/>
            <person name="Gao Y."/>
        </authorList>
    </citation>
    <scope>NUCLEOTIDE SEQUENCE</scope>
    <source>
        <strain evidence="7">MM-2020</strain>
        <tissue evidence="7">Muscle</tissue>
    </source>
</reference>
<dbReference type="EMBL" id="JAHDVG010000488">
    <property type="protein sequence ID" value="KAH1165647.1"/>
    <property type="molecule type" value="Genomic_DNA"/>
</dbReference>
<evidence type="ECO:0000256" key="6">
    <source>
        <dbReference type="SAM" id="Phobius"/>
    </source>
</evidence>
<evidence type="ECO:0000313" key="7">
    <source>
        <dbReference type="EMBL" id="KAH1165647.1"/>
    </source>
</evidence>
<sequence>MCVGKCTRILGPCLIALGVLSIAANVLLLFPSWTWSYVKEGHITKQAMQVPGVWGGGIIVLLAATQITAVGWRCGRSSDCGTCRNHQIQEMHRPFVKGRTLCKPGALDTTDSARATDRFEEQMNPESSDLDFPTLWFRLC</sequence>
<comment type="subcellular location">
    <subcellularLocation>
        <location evidence="1">Membrane</location>
        <topology evidence="1">Multi-pass membrane protein</topology>
    </subcellularLocation>
</comment>
<dbReference type="Proteomes" id="UP000827986">
    <property type="component" value="Unassembled WGS sequence"/>
</dbReference>
<dbReference type="Pfam" id="PF05805">
    <property type="entry name" value="L6_membrane"/>
    <property type="match status" value="1"/>
</dbReference>
<evidence type="ECO:0000256" key="4">
    <source>
        <dbReference type="ARBA" id="ARBA00022989"/>
    </source>
</evidence>
<dbReference type="PANTHER" id="PTHR14198:SF22">
    <property type="entry name" value="TRANSMEMBRANE 4 L6 FAMILY MEMBER 19"/>
    <property type="match status" value="1"/>
</dbReference>
<proteinExistence type="inferred from homology"/>
<evidence type="ECO:0000256" key="2">
    <source>
        <dbReference type="ARBA" id="ARBA00006193"/>
    </source>
</evidence>
<organism evidence="7 8">
    <name type="scientific">Mauremys mutica</name>
    <name type="common">yellowpond turtle</name>
    <dbReference type="NCBI Taxonomy" id="74926"/>
    <lineage>
        <taxon>Eukaryota</taxon>
        <taxon>Metazoa</taxon>
        <taxon>Chordata</taxon>
        <taxon>Craniata</taxon>
        <taxon>Vertebrata</taxon>
        <taxon>Euteleostomi</taxon>
        <taxon>Archelosauria</taxon>
        <taxon>Testudinata</taxon>
        <taxon>Testudines</taxon>
        <taxon>Cryptodira</taxon>
        <taxon>Durocryptodira</taxon>
        <taxon>Testudinoidea</taxon>
        <taxon>Geoemydidae</taxon>
        <taxon>Geoemydinae</taxon>
        <taxon>Mauremys</taxon>
    </lineage>
</organism>
<evidence type="ECO:0000256" key="5">
    <source>
        <dbReference type="ARBA" id="ARBA00023136"/>
    </source>
</evidence>
<keyword evidence="4 6" id="KW-1133">Transmembrane helix</keyword>
<evidence type="ECO:0000256" key="3">
    <source>
        <dbReference type="ARBA" id="ARBA00022692"/>
    </source>
</evidence>
<accession>A0A9D3WR48</accession>
<comment type="caution">
    <text evidence="7">The sequence shown here is derived from an EMBL/GenBank/DDBJ whole genome shotgun (WGS) entry which is preliminary data.</text>
</comment>
<dbReference type="InterPro" id="IPR008661">
    <property type="entry name" value="L6_membrane"/>
</dbReference>